<dbReference type="EMBL" id="PVWJ01000075">
    <property type="protein sequence ID" value="PSB02072.1"/>
    <property type="molecule type" value="Genomic_DNA"/>
</dbReference>
<dbReference type="InterPro" id="IPR000182">
    <property type="entry name" value="GNAT_dom"/>
</dbReference>
<keyword evidence="2" id="KW-0012">Acyltransferase</keyword>
<feature type="domain" description="N-acetyltransferase" evidence="3">
    <location>
        <begin position="3"/>
        <end position="164"/>
    </location>
</feature>
<accession>A0A2T1C1F5</accession>
<gene>
    <name evidence="4" type="ORF">C7B64_15080</name>
</gene>
<evidence type="ECO:0000313" key="5">
    <source>
        <dbReference type="Proteomes" id="UP000238762"/>
    </source>
</evidence>
<evidence type="ECO:0000313" key="4">
    <source>
        <dbReference type="EMBL" id="PSB02072.1"/>
    </source>
</evidence>
<comment type="caution">
    <text evidence="4">The sequence shown here is derived from an EMBL/GenBank/DDBJ whole genome shotgun (WGS) entry which is preliminary data.</text>
</comment>
<reference evidence="4 5" key="1">
    <citation type="submission" date="2018-02" db="EMBL/GenBank/DDBJ databases">
        <authorList>
            <person name="Cohen D.B."/>
            <person name="Kent A.D."/>
        </authorList>
    </citation>
    <scope>NUCLEOTIDE SEQUENCE [LARGE SCALE GENOMIC DNA]</scope>
    <source>
        <strain evidence="4 5">CCAP 1448/3</strain>
    </source>
</reference>
<evidence type="ECO:0000256" key="2">
    <source>
        <dbReference type="ARBA" id="ARBA00023315"/>
    </source>
</evidence>
<keyword evidence="5" id="KW-1185">Reference proteome</keyword>
<dbReference type="OrthoDB" id="7057833at2"/>
<dbReference type="Pfam" id="PF00583">
    <property type="entry name" value="Acetyltransf_1"/>
    <property type="match status" value="1"/>
</dbReference>
<dbReference type="InterPro" id="IPR050832">
    <property type="entry name" value="Bact_Acetyltransf"/>
</dbReference>
<sequence length="170" mass="19341">MSAIARDAVEQDFDRIASLAVEAYREYSHSLTPHNWDIMRTNLSNVVEMAKQGRFIVAEQGQEIVGSVAYCTPGTSDKRLFQPEWASVRMLAVLPQYRGQGIGQILSLECINRAKQDKAEVIALHTSELMVTARRMYERLGFKQDIQLPQSFGLQYWRYVLNLVELEAAS</sequence>
<dbReference type="RefSeq" id="WP_106289485.1">
    <property type="nucleotide sequence ID" value="NZ_CAWNTC010000102.1"/>
</dbReference>
<evidence type="ECO:0000256" key="1">
    <source>
        <dbReference type="ARBA" id="ARBA00022679"/>
    </source>
</evidence>
<dbReference type="PROSITE" id="PS51186">
    <property type="entry name" value="GNAT"/>
    <property type="match status" value="1"/>
</dbReference>
<dbReference type="CDD" id="cd04301">
    <property type="entry name" value="NAT_SF"/>
    <property type="match status" value="1"/>
</dbReference>
<dbReference type="PANTHER" id="PTHR43877">
    <property type="entry name" value="AMINOALKYLPHOSPHONATE N-ACETYLTRANSFERASE-RELATED-RELATED"/>
    <property type="match status" value="1"/>
</dbReference>
<organism evidence="4 5">
    <name type="scientific">Merismopedia glauca CCAP 1448/3</name>
    <dbReference type="NCBI Taxonomy" id="1296344"/>
    <lineage>
        <taxon>Bacteria</taxon>
        <taxon>Bacillati</taxon>
        <taxon>Cyanobacteriota</taxon>
        <taxon>Cyanophyceae</taxon>
        <taxon>Synechococcales</taxon>
        <taxon>Merismopediaceae</taxon>
        <taxon>Merismopedia</taxon>
    </lineage>
</organism>
<dbReference type="Gene3D" id="3.40.630.30">
    <property type="match status" value="1"/>
</dbReference>
<reference evidence="4 5" key="2">
    <citation type="submission" date="2018-03" db="EMBL/GenBank/DDBJ databases">
        <title>The ancient ancestry and fast evolution of plastids.</title>
        <authorList>
            <person name="Moore K.R."/>
            <person name="Magnabosco C."/>
            <person name="Momper L."/>
            <person name="Gold D.A."/>
            <person name="Bosak T."/>
            <person name="Fournier G.P."/>
        </authorList>
    </citation>
    <scope>NUCLEOTIDE SEQUENCE [LARGE SCALE GENOMIC DNA]</scope>
    <source>
        <strain evidence="4 5">CCAP 1448/3</strain>
    </source>
</reference>
<dbReference type="GO" id="GO:0016747">
    <property type="term" value="F:acyltransferase activity, transferring groups other than amino-acyl groups"/>
    <property type="evidence" value="ECO:0007669"/>
    <property type="project" value="InterPro"/>
</dbReference>
<proteinExistence type="predicted"/>
<name>A0A2T1C1F5_9CYAN</name>
<protein>
    <submittedName>
        <fullName evidence="4">GNAT family N-acetyltransferase</fullName>
    </submittedName>
</protein>
<dbReference type="InterPro" id="IPR016181">
    <property type="entry name" value="Acyl_CoA_acyltransferase"/>
</dbReference>
<keyword evidence="1 4" id="KW-0808">Transferase</keyword>
<dbReference type="SUPFAM" id="SSF55729">
    <property type="entry name" value="Acyl-CoA N-acyltransferases (Nat)"/>
    <property type="match status" value="1"/>
</dbReference>
<evidence type="ECO:0000259" key="3">
    <source>
        <dbReference type="PROSITE" id="PS51186"/>
    </source>
</evidence>
<dbReference type="Proteomes" id="UP000238762">
    <property type="component" value="Unassembled WGS sequence"/>
</dbReference>
<dbReference type="AlphaFoldDB" id="A0A2T1C1F5"/>